<evidence type="ECO:0000256" key="1">
    <source>
        <dbReference type="PROSITE-ProRule" id="PRU00169"/>
    </source>
</evidence>
<dbReference type="Gene3D" id="3.40.50.2300">
    <property type="match status" value="1"/>
</dbReference>
<reference evidence="4" key="1">
    <citation type="submission" date="2015-11" db="EMBL/GenBank/DDBJ databases">
        <title>Complete genome sequence of a polyethylene-glycol degrader Sphingopyxis macrogoltabida 203N (NBRC 111659).</title>
        <authorList>
            <person name="Yoshiyuki O."/>
            <person name="Shouta N."/>
            <person name="Nagata Y."/>
            <person name="Numata M."/>
            <person name="Tsuchikane K."/>
            <person name="Hosoyama A."/>
            <person name="Yamazoe A."/>
            <person name="Tsuda M."/>
            <person name="Fujita N."/>
            <person name="Kawai F."/>
        </authorList>
    </citation>
    <scope>NUCLEOTIDE SEQUENCE [LARGE SCALE GENOMIC DNA]</scope>
    <source>
        <strain evidence="4">203N</strain>
    </source>
</reference>
<feature type="domain" description="Response regulatory" evidence="2">
    <location>
        <begin position="4"/>
        <end position="115"/>
    </location>
</feature>
<protein>
    <recommendedName>
        <fullName evidence="2">Response regulatory domain-containing protein</fullName>
    </recommendedName>
</protein>
<dbReference type="SUPFAM" id="SSF52172">
    <property type="entry name" value="CheY-like"/>
    <property type="match status" value="1"/>
</dbReference>
<dbReference type="RefSeq" id="WP_054728072.1">
    <property type="nucleotide sequence ID" value="NZ_CP009429.1"/>
</dbReference>
<evidence type="ECO:0000313" key="3">
    <source>
        <dbReference type="EMBL" id="AMU88982.1"/>
    </source>
</evidence>
<dbReference type="SMART" id="SM00448">
    <property type="entry name" value="REC"/>
    <property type="match status" value="1"/>
</dbReference>
<dbReference type="Pfam" id="PF00072">
    <property type="entry name" value="Response_reg"/>
    <property type="match status" value="1"/>
</dbReference>
<dbReference type="PROSITE" id="PS50110">
    <property type="entry name" value="RESPONSE_REGULATORY"/>
    <property type="match status" value="1"/>
</dbReference>
<dbReference type="Proteomes" id="UP000076088">
    <property type="component" value="Chromosome"/>
</dbReference>
<feature type="modified residue" description="4-aspartylphosphate" evidence="1">
    <location>
        <position position="54"/>
    </location>
</feature>
<proteinExistence type="predicted"/>
<organism evidence="3 4">
    <name type="scientific">Sphingopyxis macrogoltabida</name>
    <name type="common">Sphingomonas macrogoltabidus</name>
    <dbReference type="NCBI Taxonomy" id="33050"/>
    <lineage>
        <taxon>Bacteria</taxon>
        <taxon>Pseudomonadati</taxon>
        <taxon>Pseudomonadota</taxon>
        <taxon>Alphaproteobacteria</taxon>
        <taxon>Sphingomonadales</taxon>
        <taxon>Sphingomonadaceae</taxon>
        <taxon>Sphingopyxis</taxon>
    </lineage>
</organism>
<dbReference type="AlphaFoldDB" id="A0AAC9AUS3"/>
<dbReference type="EMBL" id="CP013344">
    <property type="protein sequence ID" value="AMU88982.1"/>
    <property type="molecule type" value="Genomic_DNA"/>
</dbReference>
<sequence>MLTSILIVEDDPLVAIMLEGYLDALGYEIAACCETVAAALAHIDPEQIDAAIVDVHLADGELAGPVVEALRTAGIPFLVTTGGHNVVSDPRFDGAAMLTKPFSLADLEAGLARLAGATAD</sequence>
<reference evidence="3 4" key="2">
    <citation type="journal article" date="2016" name="Genome Announc.">
        <title>Complete Genome Sequence of Sphingopyxis macrogoltabida Strain 203N (NBRC 111659), a Polyethylene Glycol Degrader.</title>
        <authorList>
            <person name="Ohtsubo Y."/>
            <person name="Nonoyama S."/>
            <person name="Nagata Y."/>
            <person name="Numata M."/>
            <person name="Tsuchikane K."/>
            <person name="Hosoyama A."/>
            <person name="Yamazoe A."/>
            <person name="Tsuda M."/>
            <person name="Fujita N."/>
            <person name="Kawai F."/>
        </authorList>
    </citation>
    <scope>NUCLEOTIDE SEQUENCE [LARGE SCALE GENOMIC DNA]</scope>
    <source>
        <strain evidence="3 4">203N</strain>
    </source>
</reference>
<dbReference type="KEGG" id="smaz:LH19_11890"/>
<keyword evidence="4" id="KW-1185">Reference proteome</keyword>
<dbReference type="InterPro" id="IPR011006">
    <property type="entry name" value="CheY-like_superfamily"/>
</dbReference>
<name>A0AAC9AUS3_SPHMC</name>
<accession>A0AAC9AUS3</accession>
<evidence type="ECO:0000313" key="4">
    <source>
        <dbReference type="Proteomes" id="UP000076088"/>
    </source>
</evidence>
<dbReference type="GO" id="GO:0000160">
    <property type="term" value="P:phosphorelay signal transduction system"/>
    <property type="evidence" value="ECO:0007669"/>
    <property type="project" value="InterPro"/>
</dbReference>
<gene>
    <name evidence="3" type="ORF">ATM17_07990</name>
</gene>
<dbReference type="InterPro" id="IPR001789">
    <property type="entry name" value="Sig_transdc_resp-reg_receiver"/>
</dbReference>
<keyword evidence="1" id="KW-0597">Phosphoprotein</keyword>
<evidence type="ECO:0000259" key="2">
    <source>
        <dbReference type="PROSITE" id="PS50110"/>
    </source>
</evidence>